<reference evidence="2" key="2">
    <citation type="submission" date="2020-11" db="EMBL/GenBank/DDBJ databases">
        <authorList>
            <person name="McCartney M.A."/>
            <person name="Auch B."/>
            <person name="Kono T."/>
            <person name="Mallez S."/>
            <person name="Becker A."/>
            <person name="Gohl D.M."/>
            <person name="Silverstein K.A.T."/>
            <person name="Koren S."/>
            <person name="Bechman K.B."/>
            <person name="Herman A."/>
            <person name="Abrahante J.E."/>
            <person name="Garbe J."/>
        </authorList>
    </citation>
    <scope>NUCLEOTIDE SEQUENCE</scope>
    <source>
        <strain evidence="2">Duluth1</strain>
        <tissue evidence="2">Whole animal</tissue>
    </source>
</reference>
<evidence type="ECO:0000313" key="2">
    <source>
        <dbReference type="EMBL" id="KAH3864356.1"/>
    </source>
</evidence>
<name>A0A9D4LWW1_DREPO</name>
<dbReference type="EMBL" id="JAIWYP010000002">
    <property type="protein sequence ID" value="KAH3864356.1"/>
    <property type="molecule type" value="Genomic_DNA"/>
</dbReference>
<comment type="caution">
    <text evidence="2">The sequence shown here is derived from an EMBL/GenBank/DDBJ whole genome shotgun (WGS) entry which is preliminary data.</text>
</comment>
<sequence>MASTKFRNRTIREIDDFRHSAILGTPTFLISPFELQSTSTELPSRIHTSTAAPTGQPVYLAGHSSSLNCNWYARDPPQAVTPTRARDRSSHVPNPKSSSMPQRTRFTPARLRRSPTALEEEFSAPITTMPPASTMRLGPH</sequence>
<keyword evidence="3" id="KW-1185">Reference proteome</keyword>
<organism evidence="2 3">
    <name type="scientific">Dreissena polymorpha</name>
    <name type="common">Zebra mussel</name>
    <name type="synonym">Mytilus polymorpha</name>
    <dbReference type="NCBI Taxonomy" id="45954"/>
    <lineage>
        <taxon>Eukaryota</taxon>
        <taxon>Metazoa</taxon>
        <taxon>Spiralia</taxon>
        <taxon>Lophotrochozoa</taxon>
        <taxon>Mollusca</taxon>
        <taxon>Bivalvia</taxon>
        <taxon>Autobranchia</taxon>
        <taxon>Heteroconchia</taxon>
        <taxon>Euheterodonta</taxon>
        <taxon>Imparidentia</taxon>
        <taxon>Neoheterodontei</taxon>
        <taxon>Myida</taxon>
        <taxon>Dreissenoidea</taxon>
        <taxon>Dreissenidae</taxon>
        <taxon>Dreissena</taxon>
    </lineage>
</organism>
<evidence type="ECO:0000313" key="3">
    <source>
        <dbReference type="Proteomes" id="UP000828390"/>
    </source>
</evidence>
<reference evidence="2" key="1">
    <citation type="journal article" date="2019" name="bioRxiv">
        <title>The Genome of the Zebra Mussel, Dreissena polymorpha: A Resource for Invasive Species Research.</title>
        <authorList>
            <person name="McCartney M.A."/>
            <person name="Auch B."/>
            <person name="Kono T."/>
            <person name="Mallez S."/>
            <person name="Zhang Y."/>
            <person name="Obille A."/>
            <person name="Becker A."/>
            <person name="Abrahante J.E."/>
            <person name="Garbe J."/>
            <person name="Badalamenti J.P."/>
            <person name="Herman A."/>
            <person name="Mangelson H."/>
            <person name="Liachko I."/>
            <person name="Sullivan S."/>
            <person name="Sone E.D."/>
            <person name="Koren S."/>
            <person name="Silverstein K.A.T."/>
            <person name="Beckman K.B."/>
            <person name="Gohl D.M."/>
        </authorList>
    </citation>
    <scope>NUCLEOTIDE SEQUENCE</scope>
    <source>
        <strain evidence="2">Duluth1</strain>
        <tissue evidence="2">Whole animal</tissue>
    </source>
</reference>
<accession>A0A9D4LWW1</accession>
<feature type="compositionally biased region" description="Polar residues" evidence="1">
    <location>
        <begin position="91"/>
        <end position="105"/>
    </location>
</feature>
<feature type="region of interest" description="Disordered" evidence="1">
    <location>
        <begin position="73"/>
        <end position="140"/>
    </location>
</feature>
<dbReference type="Proteomes" id="UP000828390">
    <property type="component" value="Unassembled WGS sequence"/>
</dbReference>
<evidence type="ECO:0000256" key="1">
    <source>
        <dbReference type="SAM" id="MobiDB-lite"/>
    </source>
</evidence>
<dbReference type="AlphaFoldDB" id="A0A9D4LWW1"/>
<proteinExistence type="predicted"/>
<protein>
    <submittedName>
        <fullName evidence="2">Uncharacterized protein</fullName>
    </submittedName>
</protein>
<gene>
    <name evidence="2" type="ORF">DPMN_027373</name>
</gene>